<dbReference type="GO" id="GO:0005886">
    <property type="term" value="C:plasma membrane"/>
    <property type="evidence" value="ECO:0007669"/>
    <property type="project" value="UniProtKB-SubCell"/>
</dbReference>
<dbReference type="InterPro" id="IPR025691">
    <property type="entry name" value="GspL_pp_dom"/>
</dbReference>
<protein>
    <submittedName>
        <fullName evidence="13">General secretion pathway protein L</fullName>
    </submittedName>
</protein>
<dbReference type="GO" id="GO:0015628">
    <property type="term" value="P:protein secretion by the type II secretion system"/>
    <property type="evidence" value="ECO:0007669"/>
    <property type="project" value="InterPro"/>
</dbReference>
<evidence type="ECO:0000256" key="4">
    <source>
        <dbReference type="ARBA" id="ARBA00022475"/>
    </source>
</evidence>
<comment type="similarity">
    <text evidence="2">Belongs to the GSP L family.</text>
</comment>
<feature type="transmembrane region" description="Helical" evidence="10">
    <location>
        <begin position="274"/>
        <end position="295"/>
    </location>
</feature>
<evidence type="ECO:0000256" key="3">
    <source>
        <dbReference type="ARBA" id="ARBA00022448"/>
    </source>
</evidence>
<evidence type="ECO:0000256" key="7">
    <source>
        <dbReference type="ARBA" id="ARBA00022927"/>
    </source>
</evidence>
<evidence type="ECO:0000256" key="1">
    <source>
        <dbReference type="ARBA" id="ARBA00004377"/>
    </source>
</evidence>
<evidence type="ECO:0000256" key="6">
    <source>
        <dbReference type="ARBA" id="ARBA00022692"/>
    </source>
</evidence>
<dbReference type="Pfam" id="PF05134">
    <property type="entry name" value="T2SSL"/>
    <property type="match status" value="1"/>
</dbReference>
<dbReference type="RefSeq" id="WP_184301573.1">
    <property type="nucleotide sequence ID" value="NZ_JACHLP010000006.1"/>
</dbReference>
<evidence type="ECO:0000313" key="14">
    <source>
        <dbReference type="Proteomes" id="UP000562027"/>
    </source>
</evidence>
<dbReference type="InterPro" id="IPR024230">
    <property type="entry name" value="GspL_cyto_dom"/>
</dbReference>
<keyword evidence="3" id="KW-0813">Transport</keyword>
<evidence type="ECO:0000259" key="12">
    <source>
        <dbReference type="Pfam" id="PF12693"/>
    </source>
</evidence>
<feature type="domain" description="GspL periplasmic" evidence="12">
    <location>
        <begin position="271"/>
        <end position="404"/>
    </location>
</feature>
<reference evidence="13 14" key="1">
    <citation type="submission" date="2020-08" db="EMBL/GenBank/DDBJ databases">
        <title>Functional genomics of gut bacteria from endangered species of beetles.</title>
        <authorList>
            <person name="Carlos-Shanley C."/>
        </authorList>
    </citation>
    <scope>NUCLEOTIDE SEQUENCE [LARGE SCALE GENOMIC DNA]</scope>
    <source>
        <strain evidence="13 14">S00239</strain>
    </source>
</reference>
<evidence type="ECO:0000259" key="11">
    <source>
        <dbReference type="Pfam" id="PF05134"/>
    </source>
</evidence>
<keyword evidence="8 10" id="KW-1133">Transmembrane helix</keyword>
<gene>
    <name evidence="13" type="ORF">HNP55_003284</name>
</gene>
<keyword evidence="7" id="KW-0653">Protein transport</keyword>
<dbReference type="EMBL" id="JACHLP010000006">
    <property type="protein sequence ID" value="MBB4844740.1"/>
    <property type="molecule type" value="Genomic_DNA"/>
</dbReference>
<dbReference type="PIRSF" id="PIRSF015761">
    <property type="entry name" value="Protein_L"/>
    <property type="match status" value="1"/>
</dbReference>
<organism evidence="13 14">
    <name type="scientific">Roseateles oligotrophus</name>
    <dbReference type="NCBI Taxonomy" id="1769250"/>
    <lineage>
        <taxon>Bacteria</taxon>
        <taxon>Pseudomonadati</taxon>
        <taxon>Pseudomonadota</taxon>
        <taxon>Betaproteobacteria</taxon>
        <taxon>Burkholderiales</taxon>
        <taxon>Sphaerotilaceae</taxon>
        <taxon>Roseateles</taxon>
    </lineage>
</organism>
<keyword evidence="4" id="KW-1003">Cell membrane</keyword>
<dbReference type="Gene3D" id="3.30.420.380">
    <property type="match status" value="1"/>
</dbReference>
<evidence type="ECO:0000313" key="13">
    <source>
        <dbReference type="EMBL" id="MBB4844740.1"/>
    </source>
</evidence>
<proteinExistence type="inferred from homology"/>
<dbReference type="NCBIfam" id="TIGR01709">
    <property type="entry name" value="typeII_sec_gspL"/>
    <property type="match status" value="1"/>
</dbReference>
<keyword evidence="6 10" id="KW-0812">Transmembrane</keyword>
<comment type="subcellular location">
    <subcellularLocation>
        <location evidence="1">Cell inner membrane</location>
        <topology evidence="1">Single-pass membrane protein</topology>
    </subcellularLocation>
</comment>
<evidence type="ECO:0000256" key="5">
    <source>
        <dbReference type="ARBA" id="ARBA00022519"/>
    </source>
</evidence>
<dbReference type="GO" id="GO:0015627">
    <property type="term" value="C:type II protein secretion system complex"/>
    <property type="evidence" value="ECO:0007669"/>
    <property type="project" value="InterPro"/>
</dbReference>
<evidence type="ECO:0000256" key="10">
    <source>
        <dbReference type="SAM" id="Phobius"/>
    </source>
</evidence>
<dbReference type="GO" id="GO:0009276">
    <property type="term" value="C:Gram-negative-bacterium-type cell wall"/>
    <property type="evidence" value="ECO:0007669"/>
    <property type="project" value="InterPro"/>
</dbReference>
<name>A0A840L993_9BURK</name>
<comment type="caution">
    <text evidence="13">The sequence shown here is derived from an EMBL/GenBank/DDBJ whole genome shotgun (WGS) entry which is preliminary data.</text>
</comment>
<dbReference type="AlphaFoldDB" id="A0A840L993"/>
<accession>A0A840L993</accession>
<dbReference type="InterPro" id="IPR043129">
    <property type="entry name" value="ATPase_NBD"/>
</dbReference>
<keyword evidence="14" id="KW-1185">Reference proteome</keyword>
<evidence type="ECO:0000256" key="2">
    <source>
        <dbReference type="ARBA" id="ARBA00005318"/>
    </source>
</evidence>
<evidence type="ECO:0000256" key="9">
    <source>
        <dbReference type="ARBA" id="ARBA00023136"/>
    </source>
</evidence>
<dbReference type="Pfam" id="PF12693">
    <property type="entry name" value="GspL_C"/>
    <property type="match status" value="1"/>
</dbReference>
<sequence>MSTLLVFLPPRSRLRAQGRAVQSNEGLGHTAAGALNKDFDFLLTTDGLNISQQGSQSASHLPPADTVIAIPAESDVAWQRVTLPKAGRQMRSALAGMLEETLLDEPDSLHFAVEPEALGGDTAWVAITSRSWLQQQLATLEAAQVFVDRVCPLSWPEAPPRGHFYATGQENSPVALRWSHPEGVSNLPLDGGLSRQLFPPGLVQATEWTATAEVVSAAERWLGTAVPVQSPAQRALRVITSPWNLRQFELAQRTRGVRALRQFYRGLMRREWRAARYGLIGLVLVQVLGLNLLAWQEHRQLQNRRAQLDATLLASYPHIRAILDAPVQMQRETDALRANAGRSGSQDLEALLAAAATAWPADRAPVDSLSFEPGRLSMASAGWSEAQIQQFRSQLKSEGWALDASEGKLSLSPAKADKHR</sequence>
<evidence type="ECO:0000256" key="8">
    <source>
        <dbReference type="ARBA" id="ARBA00022989"/>
    </source>
</evidence>
<keyword evidence="9 10" id="KW-0472">Membrane</keyword>
<keyword evidence="5" id="KW-0997">Cell inner membrane</keyword>
<feature type="domain" description="GspL cytoplasmic actin-ATPase-like" evidence="11">
    <location>
        <begin position="66"/>
        <end position="152"/>
    </location>
</feature>
<dbReference type="SUPFAM" id="SSF53067">
    <property type="entry name" value="Actin-like ATPase domain"/>
    <property type="match status" value="1"/>
</dbReference>
<dbReference type="Proteomes" id="UP000562027">
    <property type="component" value="Unassembled WGS sequence"/>
</dbReference>
<dbReference type="InterPro" id="IPR007812">
    <property type="entry name" value="T2SS_protein-GspL"/>
</dbReference>